<sequence>MASKKTYLESLRRVSLFSSCSTKDLEKIAKAGDEVTLAAGTVIVDQGQTGREAFVIISGSATVKRNGKKVATLGAGSVVGELSLLDHGPRTATVVAETECTMLVISQRQFLAVIDAIPAISHKLLATLAGRIRELDRQYFG</sequence>
<proteinExistence type="predicted"/>
<dbReference type="CDD" id="cd00038">
    <property type="entry name" value="CAP_ED"/>
    <property type="match status" value="1"/>
</dbReference>
<dbReference type="GO" id="GO:0005829">
    <property type="term" value="C:cytosol"/>
    <property type="evidence" value="ECO:0007669"/>
    <property type="project" value="TreeGrafter"/>
</dbReference>
<evidence type="ECO:0000259" key="1">
    <source>
        <dbReference type="PROSITE" id="PS50042"/>
    </source>
</evidence>
<dbReference type="EMBL" id="CAEZTS010000247">
    <property type="protein sequence ID" value="CAB4596764.1"/>
    <property type="molecule type" value="Genomic_DNA"/>
</dbReference>
<dbReference type="PRINTS" id="PR00103">
    <property type="entry name" value="CAMPKINASE"/>
</dbReference>
<feature type="domain" description="Cyclic nucleotide-binding" evidence="1">
    <location>
        <begin position="16"/>
        <end position="131"/>
    </location>
</feature>
<dbReference type="InterPro" id="IPR014710">
    <property type="entry name" value="RmlC-like_jellyroll"/>
</dbReference>
<dbReference type="PANTHER" id="PTHR24567">
    <property type="entry name" value="CRP FAMILY TRANSCRIPTIONAL REGULATORY PROTEIN"/>
    <property type="match status" value="1"/>
</dbReference>
<evidence type="ECO:0000313" key="2">
    <source>
        <dbReference type="EMBL" id="CAB4596764.1"/>
    </source>
</evidence>
<dbReference type="InterPro" id="IPR050397">
    <property type="entry name" value="Env_Response_Regulators"/>
</dbReference>
<organism evidence="2">
    <name type="scientific">freshwater metagenome</name>
    <dbReference type="NCBI Taxonomy" id="449393"/>
    <lineage>
        <taxon>unclassified sequences</taxon>
        <taxon>metagenomes</taxon>
        <taxon>ecological metagenomes</taxon>
    </lineage>
</organism>
<dbReference type="PANTHER" id="PTHR24567:SF74">
    <property type="entry name" value="HTH-TYPE TRANSCRIPTIONAL REGULATOR ARCR"/>
    <property type="match status" value="1"/>
</dbReference>
<dbReference type="InterPro" id="IPR018488">
    <property type="entry name" value="cNMP-bd_CS"/>
</dbReference>
<accession>A0A6J6GCB7</accession>
<dbReference type="PROSITE" id="PS50042">
    <property type="entry name" value="CNMP_BINDING_3"/>
    <property type="match status" value="1"/>
</dbReference>
<dbReference type="SMART" id="SM00100">
    <property type="entry name" value="cNMP"/>
    <property type="match status" value="1"/>
</dbReference>
<name>A0A6J6GCB7_9ZZZZ</name>
<dbReference type="PROSITE" id="PS00889">
    <property type="entry name" value="CNMP_BINDING_2"/>
    <property type="match status" value="1"/>
</dbReference>
<reference evidence="2" key="1">
    <citation type="submission" date="2020-05" db="EMBL/GenBank/DDBJ databases">
        <authorList>
            <person name="Chiriac C."/>
            <person name="Salcher M."/>
            <person name="Ghai R."/>
            <person name="Kavagutti S V."/>
        </authorList>
    </citation>
    <scope>NUCLEOTIDE SEQUENCE</scope>
</reference>
<dbReference type="Gene3D" id="2.60.120.10">
    <property type="entry name" value="Jelly Rolls"/>
    <property type="match status" value="1"/>
</dbReference>
<protein>
    <submittedName>
        <fullName evidence="2">Unannotated protein</fullName>
    </submittedName>
</protein>
<dbReference type="Pfam" id="PF00027">
    <property type="entry name" value="cNMP_binding"/>
    <property type="match status" value="1"/>
</dbReference>
<dbReference type="InterPro" id="IPR018490">
    <property type="entry name" value="cNMP-bd_dom_sf"/>
</dbReference>
<gene>
    <name evidence="2" type="ORF">UFOPK1722_01951</name>
</gene>
<dbReference type="SUPFAM" id="SSF51206">
    <property type="entry name" value="cAMP-binding domain-like"/>
    <property type="match status" value="1"/>
</dbReference>
<dbReference type="GO" id="GO:0003700">
    <property type="term" value="F:DNA-binding transcription factor activity"/>
    <property type="evidence" value="ECO:0007669"/>
    <property type="project" value="TreeGrafter"/>
</dbReference>
<dbReference type="InterPro" id="IPR000595">
    <property type="entry name" value="cNMP-bd_dom"/>
</dbReference>
<dbReference type="AlphaFoldDB" id="A0A6J6GCB7"/>